<dbReference type="PROSITE" id="PS00041">
    <property type="entry name" value="HTH_ARAC_FAMILY_1"/>
    <property type="match status" value="1"/>
</dbReference>
<evidence type="ECO:0000313" key="6">
    <source>
        <dbReference type="Proteomes" id="UP001501442"/>
    </source>
</evidence>
<keyword evidence="1" id="KW-0805">Transcription regulation</keyword>
<comment type="caution">
    <text evidence="5">The sequence shown here is derived from an EMBL/GenBank/DDBJ whole genome shotgun (WGS) entry which is preliminary data.</text>
</comment>
<keyword evidence="2" id="KW-0238">DNA-binding</keyword>
<name>A0ABP8UUD9_9ACTN</name>
<dbReference type="InterPro" id="IPR029062">
    <property type="entry name" value="Class_I_gatase-like"/>
</dbReference>
<evidence type="ECO:0000256" key="2">
    <source>
        <dbReference type="ARBA" id="ARBA00023125"/>
    </source>
</evidence>
<sequence>MRTVGVVLCEGIRPFDYGVITEVWGVPRPACPGFELWRCGEAPVALQHGVTIAPDRPLNALTECDLVVVPGRVDALAPVSDAVLEALRAAHEAGVPIASLCAGAFVLGAAGLLDGRRAVTHWALTDALAERYPAARVQPDVLFAEDGGIWTSAGTAAGIDLCLHLVRQACGAAVANSIARRMVTAAHREGGQAQFVEHPVPVAATAQSAVADTLEWARHHLAEPLSVADLARRSGTAPRTFARHFTQLTGTTPAHWLIRQRVAEAQRLLETTDLAVEQVAARTGFGTATMLRRHFARVVGVPPTSYRRTFAGSSPNP</sequence>
<dbReference type="Gene3D" id="1.10.10.60">
    <property type="entry name" value="Homeodomain-like"/>
    <property type="match status" value="1"/>
</dbReference>
<dbReference type="InterPro" id="IPR018062">
    <property type="entry name" value="HTH_AraC-typ_CS"/>
</dbReference>
<dbReference type="EMBL" id="BAABHK010000020">
    <property type="protein sequence ID" value="GAA4637495.1"/>
    <property type="molecule type" value="Genomic_DNA"/>
</dbReference>
<evidence type="ECO:0000256" key="3">
    <source>
        <dbReference type="ARBA" id="ARBA00023163"/>
    </source>
</evidence>
<dbReference type="SUPFAM" id="SSF46689">
    <property type="entry name" value="Homeodomain-like"/>
    <property type="match status" value="2"/>
</dbReference>
<dbReference type="Pfam" id="PF01965">
    <property type="entry name" value="DJ-1_PfpI"/>
    <property type="match status" value="1"/>
</dbReference>
<dbReference type="PROSITE" id="PS01124">
    <property type="entry name" value="HTH_ARAC_FAMILY_2"/>
    <property type="match status" value="1"/>
</dbReference>
<feature type="domain" description="HTH araC/xylS-type" evidence="4">
    <location>
        <begin position="211"/>
        <end position="309"/>
    </location>
</feature>
<dbReference type="InterPro" id="IPR002818">
    <property type="entry name" value="DJ-1/PfpI"/>
</dbReference>
<proteinExistence type="predicted"/>
<protein>
    <submittedName>
        <fullName evidence="5">Helix-turn-helix domain-containing protein</fullName>
    </submittedName>
</protein>
<evidence type="ECO:0000313" key="5">
    <source>
        <dbReference type="EMBL" id="GAA4637495.1"/>
    </source>
</evidence>
<accession>A0ABP8UUD9</accession>
<keyword evidence="3" id="KW-0804">Transcription</keyword>
<keyword evidence="6" id="KW-1185">Reference proteome</keyword>
<dbReference type="InterPro" id="IPR018060">
    <property type="entry name" value="HTH_AraC"/>
</dbReference>
<dbReference type="InterPro" id="IPR052158">
    <property type="entry name" value="INH-QAR"/>
</dbReference>
<evidence type="ECO:0000256" key="1">
    <source>
        <dbReference type="ARBA" id="ARBA00023015"/>
    </source>
</evidence>
<dbReference type="SMART" id="SM00342">
    <property type="entry name" value="HTH_ARAC"/>
    <property type="match status" value="1"/>
</dbReference>
<dbReference type="InterPro" id="IPR009057">
    <property type="entry name" value="Homeodomain-like_sf"/>
</dbReference>
<dbReference type="PANTHER" id="PTHR43130:SF3">
    <property type="entry name" value="HTH-TYPE TRANSCRIPTIONAL REGULATOR RV1931C"/>
    <property type="match status" value="1"/>
</dbReference>
<dbReference type="Gene3D" id="3.40.50.880">
    <property type="match status" value="1"/>
</dbReference>
<reference evidence="6" key="1">
    <citation type="journal article" date="2019" name="Int. J. Syst. Evol. Microbiol.">
        <title>The Global Catalogue of Microorganisms (GCM) 10K type strain sequencing project: providing services to taxonomists for standard genome sequencing and annotation.</title>
        <authorList>
            <consortium name="The Broad Institute Genomics Platform"/>
            <consortium name="The Broad Institute Genome Sequencing Center for Infectious Disease"/>
            <person name="Wu L."/>
            <person name="Ma J."/>
        </authorList>
    </citation>
    <scope>NUCLEOTIDE SEQUENCE [LARGE SCALE GENOMIC DNA]</scope>
    <source>
        <strain evidence="6">JCM 17939</strain>
    </source>
</reference>
<dbReference type="Pfam" id="PF12833">
    <property type="entry name" value="HTH_18"/>
    <property type="match status" value="1"/>
</dbReference>
<dbReference type="CDD" id="cd03137">
    <property type="entry name" value="GATase1_AraC_1"/>
    <property type="match status" value="1"/>
</dbReference>
<dbReference type="SUPFAM" id="SSF52317">
    <property type="entry name" value="Class I glutamine amidotransferase-like"/>
    <property type="match status" value="1"/>
</dbReference>
<dbReference type="RefSeq" id="WP_345440597.1">
    <property type="nucleotide sequence ID" value="NZ_BAABHK010000020.1"/>
</dbReference>
<dbReference type="Proteomes" id="UP001501442">
    <property type="component" value="Unassembled WGS sequence"/>
</dbReference>
<evidence type="ECO:0000259" key="4">
    <source>
        <dbReference type="PROSITE" id="PS01124"/>
    </source>
</evidence>
<gene>
    <name evidence="5" type="ORF">GCM10023196_091500</name>
</gene>
<dbReference type="PANTHER" id="PTHR43130">
    <property type="entry name" value="ARAC-FAMILY TRANSCRIPTIONAL REGULATOR"/>
    <property type="match status" value="1"/>
</dbReference>
<organism evidence="5 6">
    <name type="scientific">Actinoallomurus vinaceus</name>
    <dbReference type="NCBI Taxonomy" id="1080074"/>
    <lineage>
        <taxon>Bacteria</taxon>
        <taxon>Bacillati</taxon>
        <taxon>Actinomycetota</taxon>
        <taxon>Actinomycetes</taxon>
        <taxon>Streptosporangiales</taxon>
        <taxon>Thermomonosporaceae</taxon>
        <taxon>Actinoallomurus</taxon>
    </lineage>
</organism>